<dbReference type="InterPro" id="IPR006140">
    <property type="entry name" value="D-isomer_DH_NAD-bd"/>
</dbReference>
<dbReference type="EC" id="1.1.1.28" evidence="4"/>
<feature type="domain" description="D-isomer specific 2-hydroxyacid dehydrogenase NAD-binding" evidence="3">
    <location>
        <begin position="1"/>
        <end position="27"/>
    </location>
</feature>
<dbReference type="Gene3D" id="3.40.50.720">
    <property type="entry name" value="NAD(P)-binding Rossmann-like Domain"/>
    <property type="match status" value="1"/>
</dbReference>
<dbReference type="Proteomes" id="UP000249936">
    <property type="component" value="Unassembled WGS sequence"/>
</dbReference>
<reference evidence="4 5" key="1">
    <citation type="submission" date="2018-06" db="EMBL/GenBank/DDBJ databases">
        <authorList>
            <consortium name="Pathogen Informatics"/>
            <person name="Doyle S."/>
        </authorList>
    </citation>
    <scope>NUCLEOTIDE SEQUENCE [LARGE SCALE GENOMIC DNA]</scope>
    <source>
        <strain evidence="4 5">NCTC11872</strain>
    </source>
</reference>
<gene>
    <name evidence="4" type="primary">ldhA_2</name>
    <name evidence="4" type="ORF">NCTC11872_00553</name>
</gene>
<evidence type="ECO:0000259" key="3">
    <source>
        <dbReference type="Pfam" id="PF02826"/>
    </source>
</evidence>
<evidence type="ECO:0000256" key="1">
    <source>
        <dbReference type="ARBA" id="ARBA00023002"/>
    </source>
</evidence>
<protein>
    <submittedName>
        <fullName evidence="4">Fermentative D-lactate dehydrogenase, NAD-dependent</fullName>
        <ecNumber evidence="4">1.1.1.28</ecNumber>
    </submittedName>
</protein>
<proteinExistence type="predicted"/>
<dbReference type="InterPro" id="IPR029753">
    <property type="entry name" value="D-isomer_DH_CS"/>
</dbReference>
<dbReference type="Pfam" id="PF02826">
    <property type="entry name" value="2-Hacid_dh_C"/>
    <property type="match status" value="1"/>
</dbReference>
<evidence type="ECO:0000313" key="5">
    <source>
        <dbReference type="Proteomes" id="UP000249936"/>
    </source>
</evidence>
<name>A0A2X1PLT0_HAEIF</name>
<dbReference type="SUPFAM" id="SSF51735">
    <property type="entry name" value="NAD(P)-binding Rossmann-fold domains"/>
    <property type="match status" value="1"/>
</dbReference>
<organism evidence="4 5">
    <name type="scientific">Haemophilus influenzae</name>
    <dbReference type="NCBI Taxonomy" id="727"/>
    <lineage>
        <taxon>Bacteria</taxon>
        <taxon>Pseudomonadati</taxon>
        <taxon>Pseudomonadota</taxon>
        <taxon>Gammaproteobacteria</taxon>
        <taxon>Pasteurellales</taxon>
        <taxon>Pasteurellaceae</taxon>
        <taxon>Haemophilus</taxon>
    </lineage>
</organism>
<dbReference type="InterPro" id="IPR036291">
    <property type="entry name" value="NAD(P)-bd_dom_sf"/>
</dbReference>
<evidence type="ECO:0000256" key="2">
    <source>
        <dbReference type="ARBA" id="ARBA00023027"/>
    </source>
</evidence>
<keyword evidence="2" id="KW-0520">NAD</keyword>
<dbReference type="PROSITE" id="PS00671">
    <property type="entry name" value="D_2_HYDROXYACID_DH_3"/>
    <property type="match status" value="1"/>
</dbReference>
<evidence type="ECO:0000313" key="4">
    <source>
        <dbReference type="EMBL" id="SPX40974.1"/>
    </source>
</evidence>
<dbReference type="AlphaFoldDB" id="A0A2X1PLT0"/>
<sequence>MKDGVMIVNTSRGSLIDTQAAIDALNSVNRCVR</sequence>
<keyword evidence="1 4" id="KW-0560">Oxidoreductase</keyword>
<accession>A0A2X1PLT0</accession>
<dbReference type="GO" id="GO:0008720">
    <property type="term" value="F:D-lactate dehydrogenase (NAD+) activity"/>
    <property type="evidence" value="ECO:0007669"/>
    <property type="project" value="UniProtKB-EC"/>
</dbReference>
<dbReference type="GO" id="GO:0051287">
    <property type="term" value="F:NAD binding"/>
    <property type="evidence" value="ECO:0007669"/>
    <property type="project" value="InterPro"/>
</dbReference>
<dbReference type="EMBL" id="UASK01000004">
    <property type="protein sequence ID" value="SPX40974.1"/>
    <property type="molecule type" value="Genomic_DNA"/>
</dbReference>